<sequence length="274" mass="31570">MPLPTALSVLNSFDTKLPRDPEIQFGFRETYRKFESSVSSTRDTGAIPAFLKEDLSIYQRIFDDYFKGIKDRDELSVPMPVLEKSHLLNTESDVMRLAMLQLIHPVNIALQELCPEGTRLVCGNETSRGSNSRFDLQWSLYSNDGRLLKLLAILEVKNTHVIHWDDFKPAEATEQTLYNKTAQAMAKSIHRTLLKSNAVWLSKQAAKYAAYCSYVAVFDWNAIFIFNFTYFKDQTRDQGVRGIHFNESGQTRGMTFRRLLFAFVARPLQNHLKR</sequence>
<dbReference type="STRING" id="1073089.A0A1L9RIF7"/>
<dbReference type="GeneID" id="63751023"/>
<organism evidence="1 2">
    <name type="scientific">Aspergillus wentii DTO 134E9</name>
    <dbReference type="NCBI Taxonomy" id="1073089"/>
    <lineage>
        <taxon>Eukaryota</taxon>
        <taxon>Fungi</taxon>
        <taxon>Dikarya</taxon>
        <taxon>Ascomycota</taxon>
        <taxon>Pezizomycotina</taxon>
        <taxon>Eurotiomycetes</taxon>
        <taxon>Eurotiomycetidae</taxon>
        <taxon>Eurotiales</taxon>
        <taxon>Aspergillaceae</taxon>
        <taxon>Aspergillus</taxon>
        <taxon>Aspergillus subgen. Cremei</taxon>
    </lineage>
</organism>
<keyword evidence="2" id="KW-1185">Reference proteome</keyword>
<accession>A0A1L9RIF7</accession>
<dbReference type="AlphaFoldDB" id="A0A1L9RIF7"/>
<dbReference type="VEuPathDB" id="FungiDB:ASPWEDRAFT_39767"/>
<evidence type="ECO:0000313" key="2">
    <source>
        <dbReference type="Proteomes" id="UP000184383"/>
    </source>
</evidence>
<gene>
    <name evidence="1" type="ORF">ASPWEDRAFT_39767</name>
</gene>
<dbReference type="OrthoDB" id="2896980at2759"/>
<evidence type="ECO:0000313" key="1">
    <source>
        <dbReference type="EMBL" id="OJJ34691.1"/>
    </source>
</evidence>
<reference evidence="2" key="1">
    <citation type="journal article" date="2017" name="Genome Biol.">
        <title>Comparative genomics reveals high biological diversity and specific adaptations in the industrially and medically important fungal genus Aspergillus.</title>
        <authorList>
            <person name="de Vries R.P."/>
            <person name="Riley R."/>
            <person name="Wiebenga A."/>
            <person name="Aguilar-Osorio G."/>
            <person name="Amillis S."/>
            <person name="Uchima C.A."/>
            <person name="Anderluh G."/>
            <person name="Asadollahi M."/>
            <person name="Askin M."/>
            <person name="Barry K."/>
            <person name="Battaglia E."/>
            <person name="Bayram O."/>
            <person name="Benocci T."/>
            <person name="Braus-Stromeyer S.A."/>
            <person name="Caldana C."/>
            <person name="Canovas D."/>
            <person name="Cerqueira G.C."/>
            <person name="Chen F."/>
            <person name="Chen W."/>
            <person name="Choi C."/>
            <person name="Clum A."/>
            <person name="Dos Santos R.A."/>
            <person name="Damasio A.R."/>
            <person name="Diallinas G."/>
            <person name="Emri T."/>
            <person name="Fekete E."/>
            <person name="Flipphi M."/>
            <person name="Freyberg S."/>
            <person name="Gallo A."/>
            <person name="Gournas C."/>
            <person name="Habgood R."/>
            <person name="Hainaut M."/>
            <person name="Harispe M.L."/>
            <person name="Henrissat B."/>
            <person name="Hilden K.S."/>
            <person name="Hope R."/>
            <person name="Hossain A."/>
            <person name="Karabika E."/>
            <person name="Karaffa L."/>
            <person name="Karanyi Z."/>
            <person name="Krasevec N."/>
            <person name="Kuo A."/>
            <person name="Kusch H."/>
            <person name="LaButti K."/>
            <person name="Lagendijk E.L."/>
            <person name="Lapidus A."/>
            <person name="Levasseur A."/>
            <person name="Lindquist E."/>
            <person name="Lipzen A."/>
            <person name="Logrieco A.F."/>
            <person name="MacCabe A."/>
            <person name="Maekelae M.R."/>
            <person name="Malavazi I."/>
            <person name="Melin P."/>
            <person name="Meyer V."/>
            <person name="Mielnichuk N."/>
            <person name="Miskei M."/>
            <person name="Molnar A.P."/>
            <person name="Mule G."/>
            <person name="Ngan C.Y."/>
            <person name="Orejas M."/>
            <person name="Orosz E."/>
            <person name="Ouedraogo J.P."/>
            <person name="Overkamp K.M."/>
            <person name="Park H.-S."/>
            <person name="Perrone G."/>
            <person name="Piumi F."/>
            <person name="Punt P.J."/>
            <person name="Ram A.F."/>
            <person name="Ramon A."/>
            <person name="Rauscher S."/>
            <person name="Record E."/>
            <person name="Riano-Pachon D.M."/>
            <person name="Robert V."/>
            <person name="Roehrig J."/>
            <person name="Ruller R."/>
            <person name="Salamov A."/>
            <person name="Salih N.S."/>
            <person name="Samson R.A."/>
            <person name="Sandor E."/>
            <person name="Sanguinetti M."/>
            <person name="Schuetze T."/>
            <person name="Sepcic K."/>
            <person name="Shelest E."/>
            <person name="Sherlock G."/>
            <person name="Sophianopoulou V."/>
            <person name="Squina F.M."/>
            <person name="Sun H."/>
            <person name="Susca A."/>
            <person name="Todd R.B."/>
            <person name="Tsang A."/>
            <person name="Unkles S.E."/>
            <person name="van de Wiele N."/>
            <person name="van Rossen-Uffink D."/>
            <person name="Oliveira J.V."/>
            <person name="Vesth T.C."/>
            <person name="Visser J."/>
            <person name="Yu J.-H."/>
            <person name="Zhou M."/>
            <person name="Andersen M.R."/>
            <person name="Archer D.B."/>
            <person name="Baker S.E."/>
            <person name="Benoit I."/>
            <person name="Brakhage A.A."/>
            <person name="Braus G.H."/>
            <person name="Fischer R."/>
            <person name="Frisvad J.C."/>
            <person name="Goldman G.H."/>
            <person name="Houbraken J."/>
            <person name="Oakley B."/>
            <person name="Pocsi I."/>
            <person name="Scazzocchio C."/>
            <person name="Seiboth B."/>
            <person name="vanKuyk P.A."/>
            <person name="Wortman J."/>
            <person name="Dyer P.S."/>
            <person name="Grigoriev I.V."/>
        </authorList>
    </citation>
    <scope>NUCLEOTIDE SEQUENCE [LARGE SCALE GENOMIC DNA]</scope>
    <source>
        <strain evidence="2">DTO 134E9</strain>
    </source>
</reference>
<evidence type="ECO:0008006" key="3">
    <source>
        <dbReference type="Google" id="ProtNLM"/>
    </source>
</evidence>
<dbReference type="RefSeq" id="XP_040688367.1">
    <property type="nucleotide sequence ID" value="XM_040835175.1"/>
</dbReference>
<name>A0A1L9RIF7_ASPWE</name>
<proteinExistence type="predicted"/>
<dbReference type="EMBL" id="KV878212">
    <property type="protein sequence ID" value="OJJ34691.1"/>
    <property type="molecule type" value="Genomic_DNA"/>
</dbReference>
<dbReference type="Proteomes" id="UP000184383">
    <property type="component" value="Unassembled WGS sequence"/>
</dbReference>
<protein>
    <recommendedName>
        <fullName evidence="3">Fungal-type protein kinase domain-containing protein</fullName>
    </recommendedName>
</protein>